<name>A0A126Q059_ALTMA</name>
<dbReference type="RefSeq" id="WP_061095103.1">
    <property type="nucleotide sequence ID" value="NZ_CP014323.1"/>
</dbReference>
<dbReference type="AlphaFoldDB" id="A0A126Q059"/>
<gene>
    <name evidence="1" type="ORF">AVL55_10515</name>
</gene>
<protein>
    <submittedName>
        <fullName evidence="1">Uncharacterized protein</fullName>
    </submittedName>
</protein>
<evidence type="ECO:0000313" key="1">
    <source>
        <dbReference type="EMBL" id="AMJ98565.1"/>
    </source>
</evidence>
<dbReference type="EMBL" id="CP014323">
    <property type="protein sequence ID" value="AMJ98565.1"/>
    <property type="molecule type" value="Genomic_DNA"/>
</dbReference>
<accession>A0A126Q059</accession>
<reference evidence="1 2" key="1">
    <citation type="submission" date="2015-12" db="EMBL/GenBank/DDBJ databases">
        <authorList>
            <person name="Shamseldin A."/>
            <person name="Moawad H."/>
            <person name="Abd El-Rahim W.M."/>
            <person name="Sadowsky M.J."/>
        </authorList>
    </citation>
    <scope>NUCLEOTIDE SEQUENCE [LARGE SCALE GENOMIC DNA]</scope>
    <source>
        <strain evidence="1 2">D7</strain>
    </source>
</reference>
<evidence type="ECO:0000313" key="2">
    <source>
        <dbReference type="Proteomes" id="UP000063991"/>
    </source>
</evidence>
<organism evidence="1 2">
    <name type="scientific">Alteromonas macleodii</name>
    <name type="common">Pseudoalteromonas macleodii</name>
    <dbReference type="NCBI Taxonomy" id="28108"/>
    <lineage>
        <taxon>Bacteria</taxon>
        <taxon>Pseudomonadati</taxon>
        <taxon>Pseudomonadota</taxon>
        <taxon>Gammaproteobacteria</taxon>
        <taxon>Alteromonadales</taxon>
        <taxon>Alteromonadaceae</taxon>
        <taxon>Alteromonas/Salinimonas group</taxon>
        <taxon>Alteromonas</taxon>
    </lineage>
</organism>
<proteinExistence type="predicted"/>
<sequence>MFNVKRVNTWILKKHKHLVESVEEDSAVVEVLLKKGFINAEEQETVWVFGKDRYESNDYTLQQIKADLRAWLSKVEPEEKTLLIEVTENKTLLCNIWGSDYADKHAGKRYEAEIVNGWAVSDRANAKFPPEAFTAIKVIGHV</sequence>
<dbReference type="Proteomes" id="UP000063991">
    <property type="component" value="Chromosome"/>
</dbReference>